<dbReference type="NCBIfam" id="TIGR02810">
    <property type="entry name" value="agaZ_gatZ"/>
    <property type="match status" value="1"/>
</dbReference>
<dbReference type="EMBL" id="PZPL01000001">
    <property type="protein sequence ID" value="PTL71708.1"/>
    <property type="molecule type" value="Genomic_DNA"/>
</dbReference>
<dbReference type="Gene3D" id="3.20.20.70">
    <property type="entry name" value="Aldolase class I"/>
    <property type="match status" value="1"/>
</dbReference>
<keyword evidence="4" id="KW-1185">Reference proteome</keyword>
<dbReference type="GO" id="GO:0005975">
    <property type="term" value="P:carbohydrate metabolic process"/>
    <property type="evidence" value="ECO:0007669"/>
    <property type="project" value="InterPro"/>
</dbReference>
<comment type="caution">
    <text evidence="3">The sequence shown here is derived from an EMBL/GenBank/DDBJ whole genome shotgun (WGS) entry which is preliminary data.</text>
</comment>
<proteinExistence type="predicted"/>
<evidence type="ECO:0000256" key="1">
    <source>
        <dbReference type="ARBA" id="ARBA00005007"/>
    </source>
</evidence>
<dbReference type="GO" id="GO:0009401">
    <property type="term" value="P:phosphoenolpyruvate-dependent sugar phosphotransferase system"/>
    <property type="evidence" value="ECO:0007669"/>
    <property type="project" value="TreeGrafter"/>
</dbReference>
<dbReference type="PANTHER" id="PTHR32502:SF2">
    <property type="entry name" value="D-TAGATOSE-1,6-BISPHOSPHATE ALDOLASE SUBUNIT KBAZ"/>
    <property type="match status" value="1"/>
</dbReference>
<dbReference type="InterPro" id="IPR050303">
    <property type="entry name" value="GatZ_KbaZ_carbometab"/>
</dbReference>
<dbReference type="InterPro" id="IPR013785">
    <property type="entry name" value="Aldolase_TIM"/>
</dbReference>
<name>A0A2T4UQ99_9MICO</name>
<evidence type="ECO:0000256" key="2">
    <source>
        <dbReference type="SAM" id="MobiDB-lite"/>
    </source>
</evidence>
<dbReference type="Proteomes" id="UP000241085">
    <property type="component" value="Unassembled WGS sequence"/>
</dbReference>
<sequence length="463" mass="51544">MTHHRALSRRPPSRAAHAAPTPPSPDRRTVTDHLWNTVRDHRAGEPLGVYSVCSAHPTVLEASIRQALEDGTYLLVEATSNQVDQFGGYTGMTPADFREFVFGIADRLGFARDRLVLGGDHLGPNRWQRLDAEQAMVNAEALVAAYVEAGYTKIHLDCSMACAGEEAPLSDDVVAERSARLLRVAEDTAARTGRRQQVLYVIGTEVPVPGGAHETLHELVPTAREAALLTLDRHRAAFLAEGLLHVWPRIIALVVQPAVEFDHLQVIDYRSDATLDLRTVLDDEPGLVFEAHSTDYQEPARLAELVGDHWAILKVGPGLTFALREGLFALAGIEDQLVPAGKRSNLVEVIERRMLEHSGYWEGYYEGSDDEQRIARRFSYSDRMRYYWPDADIEAAQERLYDNLTAQAIPLPLISQFLPDQYARIRAGDLSADPRELVVDKVRDALRPYAQACSPSHRDIVVP</sequence>
<dbReference type="PIRSF" id="PIRSF009264">
    <property type="entry name" value="TagBP_ald_AgaZ"/>
    <property type="match status" value="1"/>
</dbReference>
<dbReference type="PANTHER" id="PTHR32502">
    <property type="entry name" value="N-ACETYLGALACTOSAMINE PERMEASE II COMPONENT-RELATED"/>
    <property type="match status" value="1"/>
</dbReference>
<dbReference type="GO" id="GO:0005886">
    <property type="term" value="C:plasma membrane"/>
    <property type="evidence" value="ECO:0007669"/>
    <property type="project" value="TreeGrafter"/>
</dbReference>
<protein>
    <submittedName>
        <fullName evidence="3">D-tagatose-bisphosphate aldolase, class II, non-catalytic subunit</fullName>
    </submittedName>
</protein>
<dbReference type="SUPFAM" id="SSF51569">
    <property type="entry name" value="Aldolase"/>
    <property type="match status" value="1"/>
</dbReference>
<accession>A0A2T4UQ99</accession>
<comment type="pathway">
    <text evidence="1">Carbohydrate metabolism.</text>
</comment>
<dbReference type="Pfam" id="PF08013">
    <property type="entry name" value="GatZ_KbaZ-like"/>
    <property type="match status" value="1"/>
</dbReference>
<dbReference type="AlphaFoldDB" id="A0A2T4UQ99"/>
<dbReference type="Gene3D" id="1.10.400.20">
    <property type="entry name" value="putative tagatose 6-phosphate kinase domain like"/>
    <property type="match status" value="1"/>
</dbReference>
<feature type="compositionally biased region" description="Basic residues" evidence="2">
    <location>
        <begin position="1"/>
        <end position="12"/>
    </location>
</feature>
<feature type="region of interest" description="Disordered" evidence="2">
    <location>
        <begin position="1"/>
        <end position="30"/>
    </location>
</feature>
<gene>
    <name evidence="3" type="ORF">C1I63_01810</name>
</gene>
<evidence type="ECO:0000313" key="3">
    <source>
        <dbReference type="EMBL" id="PTL71708.1"/>
    </source>
</evidence>
<evidence type="ECO:0000313" key="4">
    <source>
        <dbReference type="Proteomes" id="UP000241085"/>
    </source>
</evidence>
<dbReference type="InterPro" id="IPR012062">
    <property type="entry name" value="GatZ/KbaZ-like"/>
</dbReference>
<organism evidence="3 4">
    <name type="scientific">Rathayibacter caricis DSM 15933</name>
    <dbReference type="NCBI Taxonomy" id="1328867"/>
    <lineage>
        <taxon>Bacteria</taxon>
        <taxon>Bacillati</taxon>
        <taxon>Actinomycetota</taxon>
        <taxon>Actinomycetes</taxon>
        <taxon>Micrococcales</taxon>
        <taxon>Microbacteriaceae</taxon>
        <taxon>Rathayibacter</taxon>
    </lineage>
</organism>
<reference evidence="3 4" key="1">
    <citation type="submission" date="2018-03" db="EMBL/GenBank/DDBJ databases">
        <title>Bacteriophage NCPPB3778 and a type I-E CRISPR drive the evolution of the US Biological Select Agent, Rathayibacter toxicus.</title>
        <authorList>
            <person name="Davis E.W.II."/>
            <person name="Tabima J.F."/>
            <person name="Weisberg A.J."/>
            <person name="Dantas Lopes L."/>
            <person name="Wiseman M.S."/>
            <person name="Wiseman M.S."/>
            <person name="Pupko T."/>
            <person name="Belcher M.S."/>
            <person name="Sechler A.J."/>
            <person name="Tancos M.A."/>
            <person name="Schroeder B.K."/>
            <person name="Murray T.D."/>
            <person name="Luster D.G."/>
            <person name="Schneider W.L."/>
            <person name="Rogers E."/>
            <person name="Andreote F.D."/>
            <person name="Grunwald N.J."/>
            <person name="Putnam M.L."/>
            <person name="Chang J.H."/>
        </authorList>
    </citation>
    <scope>NUCLEOTIDE SEQUENCE [LARGE SCALE GENOMIC DNA]</scope>
    <source>
        <strain evidence="3 4">DSM 15933</strain>
    </source>
</reference>